<dbReference type="GO" id="GO:0006935">
    <property type="term" value="P:chemotaxis"/>
    <property type="evidence" value="ECO:0007669"/>
    <property type="project" value="UniProtKB-KW"/>
</dbReference>
<organism evidence="2 3">
    <name type="scientific">Zooshikella ganghwensis</name>
    <dbReference type="NCBI Taxonomy" id="202772"/>
    <lineage>
        <taxon>Bacteria</taxon>
        <taxon>Pseudomonadati</taxon>
        <taxon>Pseudomonadota</taxon>
        <taxon>Gammaproteobacteria</taxon>
        <taxon>Oceanospirillales</taxon>
        <taxon>Zooshikellaceae</taxon>
        <taxon>Zooshikella</taxon>
    </lineage>
</organism>
<dbReference type="EMBL" id="NDXW01000001">
    <property type="protein sequence ID" value="RDH43922.1"/>
    <property type="molecule type" value="Genomic_DNA"/>
</dbReference>
<dbReference type="AlphaFoldDB" id="A0A4P9VPG1"/>
<dbReference type="SUPFAM" id="SSF103039">
    <property type="entry name" value="CheC-like"/>
    <property type="match status" value="1"/>
</dbReference>
<name>A0A4P9VPG1_9GAMM</name>
<gene>
    <name evidence="2" type="ORF">B9G39_10960</name>
</gene>
<evidence type="ECO:0000313" key="3">
    <source>
        <dbReference type="Proteomes" id="UP000257039"/>
    </source>
</evidence>
<sequence>MTKPLDIGHVMVLIANRAKEILVDEAAIEVQRTEFVLEDVQLLTLRDYTSILSMGGPVNMMIAFSFDVSLLHYLMDCFMSGIDFPPEEKEVYLEETGSDLLNTIIGNCTALLGSKELVHFSPPVAFSGGKSLVKHRHARFYRTSLHTQFGDLVIICVGPKDMFDQYLNYLE</sequence>
<keyword evidence="3" id="KW-1185">Reference proteome</keyword>
<dbReference type="RefSeq" id="WP_027707415.1">
    <property type="nucleotide sequence ID" value="NZ_JAEVHG010000005.1"/>
</dbReference>
<dbReference type="Proteomes" id="UP000257039">
    <property type="component" value="Unassembled WGS sequence"/>
</dbReference>
<evidence type="ECO:0000256" key="1">
    <source>
        <dbReference type="ARBA" id="ARBA00022500"/>
    </source>
</evidence>
<accession>A0A4P9VPG1</accession>
<dbReference type="InterPro" id="IPR028976">
    <property type="entry name" value="CheC-like_sf"/>
</dbReference>
<evidence type="ECO:0000313" key="2">
    <source>
        <dbReference type="EMBL" id="RDH43922.1"/>
    </source>
</evidence>
<proteinExistence type="predicted"/>
<keyword evidence="1" id="KW-0145">Chemotaxis</keyword>
<dbReference type="Gene3D" id="3.40.1550.10">
    <property type="entry name" value="CheC-like"/>
    <property type="match status" value="1"/>
</dbReference>
<comment type="caution">
    <text evidence="2">The sequence shown here is derived from an EMBL/GenBank/DDBJ whole genome shotgun (WGS) entry which is preliminary data.</text>
</comment>
<reference evidence="2 3" key="1">
    <citation type="submission" date="2017-04" db="EMBL/GenBank/DDBJ databases">
        <title>Draft genome sequence of Zooshikella ganghwensis VG4 isolated from Red Sea sediments.</title>
        <authorList>
            <person name="Rehman Z."/>
            <person name="Alam I."/>
            <person name="Kamau A."/>
            <person name="Bajic V."/>
            <person name="Leiknes T."/>
        </authorList>
    </citation>
    <scope>NUCLEOTIDE SEQUENCE [LARGE SCALE GENOMIC DNA]</scope>
    <source>
        <strain evidence="2 3">VG4</strain>
    </source>
</reference>
<protein>
    <submittedName>
        <fullName evidence="2">Uncharacterized protein</fullName>
    </submittedName>
</protein>